<sequence>MYSAAKSIESEEYLMVDFIAKKNVNGALLARQIKKIRVINNFKPIELYQFLQIFKRVLASRCCNLNIIEDKKRKKDTEDGANRLDREASPVSVIMEPLKAALLQYEERLRKVTLSPNSCIPPALRKFGIARQYRSASLSLPNIISGETTDDAVSLLGSTFVESILLSNEGHYVLITQLEVYCKDSAVDDTSINNLKLSTLDHEKRVVVAVERKTAQKVAWHELKLYYQKYELLITGALEGPYKSDAVDSLDSGGATDPRAIQKRCSPAAELSQQRSRKRRAEEDDDDENEEDSHSRIRDVSPVSAVMEPLKAALVQYEQRLRSVSLSADTFIPQAVSKLGIPRHYRTMMVGQEGLYTKETLEENVRSLGSAFVESILVSNEGEYVLVTQLEVYYKDRELDDTSINNVQVSNNEHYKRPVVVVERKTAQKSAWYELKIYIANFELLVTGAVYGRSQDNLLQCFLESSKAPTALMQQSNWIVIAPETPVRCQKDFRLLQSFRNNASTFEWAFKSQKFVDKGSDEDIVEAIRKDRKLGKYKKWMLDFIFNKTRDSTNEELVLLYKQLLYSKLRATHDRRMKLLK</sequence>
<keyword evidence="3" id="KW-1185">Reference proteome</keyword>
<evidence type="ECO:0000313" key="3">
    <source>
        <dbReference type="Proteomes" id="UP000077051"/>
    </source>
</evidence>
<proteinExistence type="predicted"/>
<reference evidence="2 3" key="1">
    <citation type="submission" date="2015-06" db="EMBL/GenBank/DDBJ databases">
        <title>Expansion of signal transduction pathways in fungi by whole-genome duplication.</title>
        <authorList>
            <consortium name="DOE Joint Genome Institute"/>
            <person name="Corrochano L.M."/>
            <person name="Kuo A."/>
            <person name="Marcet-Houben M."/>
            <person name="Polaino S."/>
            <person name="Salamov A."/>
            <person name="Villalobos J.M."/>
            <person name="Alvarez M.I."/>
            <person name="Avalos J."/>
            <person name="Benito E.P."/>
            <person name="Benoit I."/>
            <person name="Burger G."/>
            <person name="Camino L.P."/>
            <person name="Canovas D."/>
            <person name="Cerda-Olmedo E."/>
            <person name="Cheng J.-F."/>
            <person name="Dominguez A."/>
            <person name="Elias M."/>
            <person name="Eslava A.P."/>
            <person name="Glaser F."/>
            <person name="Grimwood J."/>
            <person name="Gutierrez G."/>
            <person name="Heitman J."/>
            <person name="Henrissat B."/>
            <person name="Iturriaga E.A."/>
            <person name="Lang B.F."/>
            <person name="Lavin J.L."/>
            <person name="Lee S."/>
            <person name="Li W."/>
            <person name="Lindquist E."/>
            <person name="Lopez-Garcia S."/>
            <person name="Luque E.M."/>
            <person name="Marcos A.T."/>
            <person name="Martin J."/>
            <person name="Mccluskey K."/>
            <person name="Medina H.R."/>
            <person name="Miralles-Duran A."/>
            <person name="Miyazaki A."/>
            <person name="Munoz-Torres E."/>
            <person name="Oguiza J.A."/>
            <person name="Ohm R."/>
            <person name="Olmedo M."/>
            <person name="Orejas M."/>
            <person name="Ortiz-Castellanos L."/>
            <person name="Pisabarro A.G."/>
            <person name="Rodriguez-Romero J."/>
            <person name="Ruiz-Herrera J."/>
            <person name="Ruiz-Vazquez R."/>
            <person name="Sanz C."/>
            <person name="Schackwitz W."/>
            <person name="Schmutz J."/>
            <person name="Shahriari M."/>
            <person name="Shelest E."/>
            <person name="Silva-Franco F."/>
            <person name="Soanes D."/>
            <person name="Syed K."/>
            <person name="Tagua V.G."/>
            <person name="Talbot N.J."/>
            <person name="Thon M."/>
            <person name="De Vries R.P."/>
            <person name="Wiebenga A."/>
            <person name="Yadav J.S."/>
            <person name="Braun E.L."/>
            <person name="Baker S."/>
            <person name="Garre V."/>
            <person name="Horwitz B."/>
            <person name="Torres-Martinez S."/>
            <person name="Idnurm A."/>
            <person name="Herrera-Estrella A."/>
            <person name="Gabaldon T."/>
            <person name="Grigoriev I.V."/>
        </authorList>
    </citation>
    <scope>NUCLEOTIDE SEQUENCE [LARGE SCALE GENOMIC DNA]</scope>
    <source>
        <strain evidence="2 3">CBS 277.49</strain>
    </source>
</reference>
<name>A0A168GJV8_MUCCL</name>
<gene>
    <name evidence="2" type="ORF">MUCCIDRAFT_116247</name>
</gene>
<feature type="region of interest" description="Disordered" evidence="1">
    <location>
        <begin position="248"/>
        <end position="300"/>
    </location>
</feature>
<evidence type="ECO:0000313" key="2">
    <source>
        <dbReference type="EMBL" id="OAC97763.1"/>
    </source>
</evidence>
<accession>A0A168GJV8</accession>
<evidence type="ECO:0000256" key="1">
    <source>
        <dbReference type="SAM" id="MobiDB-lite"/>
    </source>
</evidence>
<dbReference type="EMBL" id="AMYB01000013">
    <property type="protein sequence ID" value="OAC97763.1"/>
    <property type="molecule type" value="Genomic_DNA"/>
</dbReference>
<dbReference type="VEuPathDB" id="FungiDB:MUCCIDRAFT_116247"/>
<dbReference type="AlphaFoldDB" id="A0A168GJV8"/>
<comment type="caution">
    <text evidence="2">The sequence shown here is derived from an EMBL/GenBank/DDBJ whole genome shotgun (WGS) entry which is preliminary data.</text>
</comment>
<dbReference type="OrthoDB" id="2245448at2759"/>
<dbReference type="Proteomes" id="UP000077051">
    <property type="component" value="Unassembled WGS sequence"/>
</dbReference>
<organism evidence="2 3">
    <name type="scientific">Mucor lusitanicus CBS 277.49</name>
    <dbReference type="NCBI Taxonomy" id="747725"/>
    <lineage>
        <taxon>Eukaryota</taxon>
        <taxon>Fungi</taxon>
        <taxon>Fungi incertae sedis</taxon>
        <taxon>Mucoromycota</taxon>
        <taxon>Mucoromycotina</taxon>
        <taxon>Mucoromycetes</taxon>
        <taxon>Mucorales</taxon>
        <taxon>Mucorineae</taxon>
        <taxon>Mucoraceae</taxon>
        <taxon>Mucor</taxon>
    </lineage>
</organism>
<protein>
    <submittedName>
        <fullName evidence="2">Uncharacterized protein</fullName>
    </submittedName>
</protein>